<dbReference type="Pfam" id="PF14518">
    <property type="entry name" value="Haem_oxygenas_2"/>
    <property type="match status" value="1"/>
</dbReference>
<dbReference type="AlphaFoldDB" id="A0A1G5RC93"/>
<dbReference type="Gene3D" id="3.40.50.12780">
    <property type="entry name" value="N-terminal domain of ligase-like"/>
    <property type="match status" value="1"/>
</dbReference>
<dbReference type="Pfam" id="PF00501">
    <property type="entry name" value="AMP-binding"/>
    <property type="match status" value="1"/>
</dbReference>
<dbReference type="InterPro" id="IPR016084">
    <property type="entry name" value="Haem_Oase-like_multi-hlx"/>
</dbReference>
<keyword evidence="3" id="KW-1185">Reference proteome</keyword>
<sequence length="811" mass="90044">MELVINTQNEPKKATGYSLSPLWEDIFSKDVLEEINTNVFLAACRSGKANQNLLRKFMIQHQYYSQYFTRYLCSLMGNLVDQNDFTLLSHNLLEELTGTDAAKISHVELYKKAMAAINAVPKSHPILSSTQQLINTMFDHCRSNNSLKGLAALCLGAEAIVPLIYGPILDALRAMKAPDDALHFFKIHVEEDEEHAIVMRKIIDRMIEGNPRGKAEVMAFGEEVIRVRMAMLNEIYQSSIGIAPNVTTLLSERDLVCLRNDNMLGSGNFLDRCLSLSRTPTVDFIFTDTPITIASQRNIQQFSLATLANIRRELAGWYLANGIKTGDVVAVCVQDGISPFLHYIAITSIGATIALINPAMPSDTGIAYIKENGFNTLVTDESSFNNNSLIKSLRNAGDICEILNVSNFNTEVEYNLPSWWPYIPVDTTLLMLSHTSGTTGIPKAVKFEHRQFFMGKRARLGRFVESPDERLLTVLPQSHSSAISHLETAILHGLPTYVLSSQEGEPVRKAIKDFSPTTVVAFPKSYVSLLEREVSYAEFPSIRRWFSMGDAAHQSHISRLLAGSPGARFIDAFGSSELGMALFQSVSTADRIAPSRSIGRPVDIVTAKILDMTSGDEVSPGLVGALAVCSPTITSGYWKQNQKTADAWRNGYFLTGDVGYCKDNVFYQIDRVVDVVHTPDGSLYTLQLEETIQTIESVYDATIIGLNLPCAENEKITLVALVLLSKKLTEDVDLVTDKTLHLMQENNEIGNAIGEYIVIVVNSFDQIPIGVTGKVLKRRLRDLLPKILEEYERNKEIPNGILKIIRHIPTN</sequence>
<feature type="domain" description="AMP-dependent synthetase/ligase" evidence="1">
    <location>
        <begin position="298"/>
        <end position="638"/>
    </location>
</feature>
<reference evidence="3" key="1">
    <citation type="submission" date="2016-10" db="EMBL/GenBank/DDBJ databases">
        <authorList>
            <person name="Varghese N."/>
            <person name="Submissions S."/>
        </authorList>
    </citation>
    <scope>NUCLEOTIDE SEQUENCE [LARGE SCALE GENOMIC DNA]</scope>
    <source>
        <strain evidence="3">ATCC 29999</strain>
    </source>
</reference>
<dbReference type="SMART" id="SM01236">
    <property type="entry name" value="Haem_oxygenase_2"/>
    <property type="match status" value="1"/>
</dbReference>
<keyword evidence="2" id="KW-0436">Ligase</keyword>
<gene>
    <name evidence="2" type="ORF">SAMN02982990_03641</name>
</gene>
<evidence type="ECO:0000313" key="3">
    <source>
        <dbReference type="Proteomes" id="UP000183223"/>
    </source>
</evidence>
<dbReference type="InterPro" id="IPR042099">
    <property type="entry name" value="ANL_N_sf"/>
</dbReference>
<name>A0A1G5RC93_PHOLU</name>
<dbReference type="PANTHER" id="PTHR24096">
    <property type="entry name" value="LONG-CHAIN-FATTY-ACID--COA LIGASE"/>
    <property type="match status" value="1"/>
</dbReference>
<evidence type="ECO:0000259" key="1">
    <source>
        <dbReference type="Pfam" id="PF00501"/>
    </source>
</evidence>
<dbReference type="OrthoDB" id="9803968at2"/>
<evidence type="ECO:0000313" key="2">
    <source>
        <dbReference type="EMBL" id="SCZ71051.1"/>
    </source>
</evidence>
<dbReference type="GeneID" id="45655849"/>
<accession>A0A1G5RC93</accession>
<dbReference type="Proteomes" id="UP000183223">
    <property type="component" value="Unassembled WGS sequence"/>
</dbReference>
<proteinExistence type="predicted"/>
<dbReference type="PROSITE" id="PS00455">
    <property type="entry name" value="AMP_BINDING"/>
    <property type="match status" value="1"/>
</dbReference>
<dbReference type="CDD" id="cd04433">
    <property type="entry name" value="AFD_class_I"/>
    <property type="match status" value="1"/>
</dbReference>
<dbReference type="SUPFAM" id="SSF48613">
    <property type="entry name" value="Heme oxygenase-like"/>
    <property type="match status" value="1"/>
</dbReference>
<organism evidence="2 3">
    <name type="scientific">Photorhabdus luminescens</name>
    <name type="common">Xenorhabdus luminescens</name>
    <dbReference type="NCBI Taxonomy" id="29488"/>
    <lineage>
        <taxon>Bacteria</taxon>
        <taxon>Pseudomonadati</taxon>
        <taxon>Pseudomonadota</taxon>
        <taxon>Gammaproteobacteria</taxon>
        <taxon>Enterobacterales</taxon>
        <taxon>Morganellaceae</taxon>
        <taxon>Photorhabdus</taxon>
    </lineage>
</organism>
<protein>
    <submittedName>
        <fullName evidence="2">Acyl-CoA synthetase (AMP-forming)/AMP-acid ligase II</fullName>
    </submittedName>
</protein>
<dbReference type="SUPFAM" id="SSF56801">
    <property type="entry name" value="Acetyl-CoA synthetase-like"/>
    <property type="match status" value="1"/>
</dbReference>
<dbReference type="RefSeq" id="WP_049582862.1">
    <property type="nucleotide sequence ID" value="NZ_CAWQXX010000020.1"/>
</dbReference>
<dbReference type="InterPro" id="IPR000873">
    <property type="entry name" value="AMP-dep_synth/lig_dom"/>
</dbReference>
<dbReference type="GO" id="GO:0016405">
    <property type="term" value="F:CoA-ligase activity"/>
    <property type="evidence" value="ECO:0007669"/>
    <property type="project" value="TreeGrafter"/>
</dbReference>
<dbReference type="InterPro" id="IPR020845">
    <property type="entry name" value="AMP-binding_CS"/>
</dbReference>
<dbReference type="EMBL" id="FMWJ01000022">
    <property type="protein sequence ID" value="SCZ71051.1"/>
    <property type="molecule type" value="Genomic_DNA"/>
</dbReference>
<dbReference type="Gene3D" id="1.20.910.10">
    <property type="entry name" value="Heme oxygenase-like"/>
    <property type="match status" value="1"/>
</dbReference>